<keyword evidence="3" id="KW-1185">Reference proteome</keyword>
<feature type="compositionally biased region" description="Basic and acidic residues" evidence="1">
    <location>
        <begin position="29"/>
        <end position="39"/>
    </location>
</feature>
<evidence type="ECO:0000313" key="2">
    <source>
        <dbReference type="EMBL" id="MCX8998065.1"/>
    </source>
</evidence>
<comment type="caution">
    <text evidence="2">The sequence shown here is derived from an EMBL/GenBank/DDBJ whole genome shotgun (WGS) entry which is preliminary data.</text>
</comment>
<name>A0AAE3SX37_9HYPH</name>
<feature type="compositionally biased region" description="Acidic residues" evidence="1">
    <location>
        <begin position="48"/>
        <end position="59"/>
    </location>
</feature>
<feature type="region of interest" description="Disordered" evidence="1">
    <location>
        <begin position="1"/>
        <end position="59"/>
    </location>
</feature>
<gene>
    <name evidence="2" type="ORF">NOF55_13220</name>
</gene>
<feature type="compositionally biased region" description="Basic and acidic residues" evidence="1">
    <location>
        <begin position="7"/>
        <end position="19"/>
    </location>
</feature>
<dbReference type="RefSeq" id="WP_306411853.1">
    <property type="nucleotide sequence ID" value="NZ_JANFPI010000004.1"/>
</dbReference>
<dbReference type="AlphaFoldDB" id="A0AAE3SX37"/>
<sequence>MSKVKKKERDLQPRDKASTPEELPAAGPHNKEELIDRSKTPGTGMLPEPDEDAVDGASG</sequence>
<proteinExistence type="predicted"/>
<reference evidence="2" key="1">
    <citation type="submission" date="2022-07" db="EMBL/GenBank/DDBJ databases">
        <title>Ectorhizobium quercum gen.nov., sp. nov.</title>
        <authorList>
            <person name="Ma T."/>
            <person name="Li Y."/>
        </authorList>
    </citation>
    <scope>NUCLEOTIDE SEQUENCE</scope>
    <source>
        <strain evidence="2">BDR2-2</strain>
    </source>
</reference>
<dbReference type="EMBL" id="JANFPI010000004">
    <property type="protein sequence ID" value="MCX8998065.1"/>
    <property type="molecule type" value="Genomic_DNA"/>
</dbReference>
<evidence type="ECO:0000256" key="1">
    <source>
        <dbReference type="SAM" id="MobiDB-lite"/>
    </source>
</evidence>
<protein>
    <submittedName>
        <fullName evidence="2">Uncharacterized protein</fullName>
    </submittedName>
</protein>
<evidence type="ECO:0000313" key="3">
    <source>
        <dbReference type="Proteomes" id="UP001208771"/>
    </source>
</evidence>
<accession>A0AAE3SX37</accession>
<dbReference type="Proteomes" id="UP001208771">
    <property type="component" value="Unassembled WGS sequence"/>
</dbReference>
<organism evidence="2 3">
    <name type="scientific">Ectorhizobium quercum</name>
    <dbReference type="NCBI Taxonomy" id="2965071"/>
    <lineage>
        <taxon>Bacteria</taxon>
        <taxon>Pseudomonadati</taxon>
        <taxon>Pseudomonadota</taxon>
        <taxon>Alphaproteobacteria</taxon>
        <taxon>Hyphomicrobiales</taxon>
        <taxon>Rhizobiaceae</taxon>
        <taxon>Ectorhizobium</taxon>
    </lineage>
</organism>